<evidence type="ECO:0000256" key="1">
    <source>
        <dbReference type="SAM" id="MobiDB-lite"/>
    </source>
</evidence>
<feature type="region of interest" description="Disordered" evidence="1">
    <location>
        <begin position="1"/>
        <end position="35"/>
    </location>
</feature>
<accession>A0A2U1L612</accession>
<sequence length="96" mass="11369">MNKPKIKSETQEINQPKPRTTHAQSNQTEQVSPCGYVLTSRSRQEVKESHLWREGHMEWSLIQTWHLQMVKRSSMMRDKEVGVLLRVNIMYSVDMK</sequence>
<reference evidence="2 3" key="1">
    <citation type="journal article" date="2018" name="Mol. Plant">
        <title>The genome of Artemisia annua provides insight into the evolution of Asteraceae family and artemisinin biosynthesis.</title>
        <authorList>
            <person name="Shen Q."/>
            <person name="Zhang L."/>
            <person name="Liao Z."/>
            <person name="Wang S."/>
            <person name="Yan T."/>
            <person name="Shi P."/>
            <person name="Liu M."/>
            <person name="Fu X."/>
            <person name="Pan Q."/>
            <person name="Wang Y."/>
            <person name="Lv Z."/>
            <person name="Lu X."/>
            <person name="Zhang F."/>
            <person name="Jiang W."/>
            <person name="Ma Y."/>
            <person name="Chen M."/>
            <person name="Hao X."/>
            <person name="Li L."/>
            <person name="Tang Y."/>
            <person name="Lv G."/>
            <person name="Zhou Y."/>
            <person name="Sun X."/>
            <person name="Brodelius P.E."/>
            <person name="Rose J.K.C."/>
            <person name="Tang K."/>
        </authorList>
    </citation>
    <scope>NUCLEOTIDE SEQUENCE [LARGE SCALE GENOMIC DNA]</scope>
    <source>
        <strain evidence="3">cv. Huhao1</strain>
        <tissue evidence="2">Leaf</tissue>
    </source>
</reference>
<organism evidence="2 3">
    <name type="scientific">Artemisia annua</name>
    <name type="common">Sweet wormwood</name>
    <dbReference type="NCBI Taxonomy" id="35608"/>
    <lineage>
        <taxon>Eukaryota</taxon>
        <taxon>Viridiplantae</taxon>
        <taxon>Streptophyta</taxon>
        <taxon>Embryophyta</taxon>
        <taxon>Tracheophyta</taxon>
        <taxon>Spermatophyta</taxon>
        <taxon>Magnoliopsida</taxon>
        <taxon>eudicotyledons</taxon>
        <taxon>Gunneridae</taxon>
        <taxon>Pentapetalae</taxon>
        <taxon>asterids</taxon>
        <taxon>campanulids</taxon>
        <taxon>Asterales</taxon>
        <taxon>Asteraceae</taxon>
        <taxon>Asteroideae</taxon>
        <taxon>Anthemideae</taxon>
        <taxon>Artemisiinae</taxon>
        <taxon>Artemisia</taxon>
    </lineage>
</organism>
<keyword evidence="3" id="KW-1185">Reference proteome</keyword>
<dbReference type="EMBL" id="PKPP01011285">
    <property type="protein sequence ID" value="PWA44421.1"/>
    <property type="molecule type" value="Genomic_DNA"/>
</dbReference>
<evidence type="ECO:0000313" key="2">
    <source>
        <dbReference type="EMBL" id="PWA44421.1"/>
    </source>
</evidence>
<gene>
    <name evidence="2" type="ORF">CTI12_AA518520</name>
</gene>
<dbReference type="Proteomes" id="UP000245207">
    <property type="component" value="Unassembled WGS sequence"/>
</dbReference>
<protein>
    <submittedName>
        <fullName evidence="2">Uncharacterized protein</fullName>
    </submittedName>
</protein>
<comment type="caution">
    <text evidence="2">The sequence shown here is derived from an EMBL/GenBank/DDBJ whole genome shotgun (WGS) entry which is preliminary data.</text>
</comment>
<proteinExistence type="predicted"/>
<dbReference type="AlphaFoldDB" id="A0A2U1L612"/>
<feature type="compositionally biased region" description="Polar residues" evidence="1">
    <location>
        <begin position="11"/>
        <end position="31"/>
    </location>
</feature>
<name>A0A2U1L612_ARTAN</name>
<evidence type="ECO:0000313" key="3">
    <source>
        <dbReference type="Proteomes" id="UP000245207"/>
    </source>
</evidence>
<feature type="compositionally biased region" description="Basic and acidic residues" evidence="1">
    <location>
        <begin position="1"/>
        <end position="10"/>
    </location>
</feature>